<protein>
    <submittedName>
        <fullName evidence="2">Protein quiver</fullName>
    </submittedName>
</protein>
<dbReference type="CDD" id="cd23595">
    <property type="entry name" value="TFP_LU_ECD_Qvr"/>
    <property type="match status" value="1"/>
</dbReference>
<dbReference type="OrthoDB" id="9991292at2759"/>
<dbReference type="AlphaFoldDB" id="A0A1D2N977"/>
<evidence type="ECO:0000313" key="2">
    <source>
        <dbReference type="EMBL" id="ODN01787.1"/>
    </source>
</evidence>
<comment type="caution">
    <text evidence="2">The sequence shown here is derived from an EMBL/GenBank/DDBJ whole genome shotgun (WGS) entry which is preliminary data.</text>
</comment>
<dbReference type="STRING" id="48709.A0A1D2N977"/>
<evidence type="ECO:0000313" key="3">
    <source>
        <dbReference type="Proteomes" id="UP000094527"/>
    </source>
</evidence>
<keyword evidence="3" id="KW-1185">Reference proteome</keyword>
<reference evidence="2 3" key="1">
    <citation type="journal article" date="2016" name="Genome Biol. Evol.">
        <title>Gene Family Evolution Reflects Adaptation to Soil Environmental Stressors in the Genome of the Collembolan Orchesella cincta.</title>
        <authorList>
            <person name="Faddeeva-Vakhrusheva A."/>
            <person name="Derks M.F."/>
            <person name="Anvar S.Y."/>
            <person name="Agamennone V."/>
            <person name="Suring W."/>
            <person name="Smit S."/>
            <person name="van Straalen N.M."/>
            <person name="Roelofs D."/>
        </authorList>
    </citation>
    <scope>NUCLEOTIDE SEQUENCE [LARGE SCALE GENOMIC DNA]</scope>
    <source>
        <tissue evidence="2">Mixed pool</tissue>
    </source>
</reference>
<dbReference type="Proteomes" id="UP000094527">
    <property type="component" value="Unassembled WGS sequence"/>
</dbReference>
<dbReference type="EMBL" id="LJIJ01000139">
    <property type="protein sequence ID" value="ODN01787.1"/>
    <property type="molecule type" value="Genomic_DNA"/>
</dbReference>
<keyword evidence="1" id="KW-0732">Signal</keyword>
<proteinExistence type="predicted"/>
<evidence type="ECO:0000256" key="1">
    <source>
        <dbReference type="SAM" id="SignalP"/>
    </source>
</evidence>
<feature type="non-terminal residue" evidence="2">
    <location>
        <position position="124"/>
    </location>
</feature>
<sequence>MNYLEFALFSAIIFPLFSNTDGADECRTQRLLCYDCDSRYDPYCGDPFNRSLPQELRPPAKVCHGCCVKFVHKFPDNHVCMNEGKGHGQMCFCEHNLCNGGPSTVQFSTSPFLPSTLFGGNIAS</sequence>
<name>A0A1D2N977_ORCCI</name>
<accession>A0A1D2N977</accession>
<feature type="chain" id="PRO_5021481024" evidence="1">
    <location>
        <begin position="23"/>
        <end position="124"/>
    </location>
</feature>
<gene>
    <name evidence="2" type="ORF">Ocin01_04902</name>
</gene>
<organism evidence="2 3">
    <name type="scientific">Orchesella cincta</name>
    <name type="common">Springtail</name>
    <name type="synonym">Podura cincta</name>
    <dbReference type="NCBI Taxonomy" id="48709"/>
    <lineage>
        <taxon>Eukaryota</taxon>
        <taxon>Metazoa</taxon>
        <taxon>Ecdysozoa</taxon>
        <taxon>Arthropoda</taxon>
        <taxon>Hexapoda</taxon>
        <taxon>Collembola</taxon>
        <taxon>Entomobryomorpha</taxon>
        <taxon>Entomobryoidea</taxon>
        <taxon>Orchesellidae</taxon>
        <taxon>Orchesellinae</taxon>
        <taxon>Orchesella</taxon>
    </lineage>
</organism>
<feature type="signal peptide" evidence="1">
    <location>
        <begin position="1"/>
        <end position="22"/>
    </location>
</feature>